<dbReference type="Proteomes" id="UP000837803">
    <property type="component" value="Unassembled WGS sequence"/>
</dbReference>
<comment type="caution">
    <text evidence="1">The sequence shown here is derived from an EMBL/GenBank/DDBJ whole genome shotgun (WGS) entry which is preliminary data.</text>
</comment>
<protein>
    <recommendedName>
        <fullName evidence="3">DUF4376 domain-containing protein</fullName>
    </recommendedName>
</protein>
<evidence type="ECO:0008006" key="3">
    <source>
        <dbReference type="Google" id="ProtNLM"/>
    </source>
</evidence>
<sequence>MAQQIIKQPNGRFCVWDNGSYSMCCFNGTKEEILDFYERQVRESVEDKVRSVREDVSLQMDRIEMHGPSRFARKWEDVRGVLTLEQVRECE</sequence>
<gene>
    <name evidence="1" type="ORF">LEM8419_03574</name>
</gene>
<dbReference type="EMBL" id="CAKLPZ010000007">
    <property type="protein sequence ID" value="CAH1002702.1"/>
    <property type="molecule type" value="Genomic_DNA"/>
</dbReference>
<reference evidence="1" key="1">
    <citation type="submission" date="2021-12" db="EMBL/GenBank/DDBJ databases">
        <authorList>
            <person name="Rodrigo-Torres L."/>
            <person name="Arahal R. D."/>
            <person name="Lucena T."/>
        </authorList>
    </citation>
    <scope>NUCLEOTIDE SEQUENCE</scope>
    <source>
        <strain evidence="1">CECT 8419</strain>
    </source>
</reference>
<evidence type="ECO:0000313" key="2">
    <source>
        <dbReference type="Proteomes" id="UP000837803"/>
    </source>
</evidence>
<evidence type="ECO:0000313" key="1">
    <source>
        <dbReference type="EMBL" id="CAH1002702.1"/>
    </source>
</evidence>
<keyword evidence="2" id="KW-1185">Reference proteome</keyword>
<organism evidence="1 2">
    <name type="scientific">Neolewinella maritima</name>
    <dbReference type="NCBI Taxonomy" id="1383882"/>
    <lineage>
        <taxon>Bacteria</taxon>
        <taxon>Pseudomonadati</taxon>
        <taxon>Bacteroidota</taxon>
        <taxon>Saprospiria</taxon>
        <taxon>Saprospirales</taxon>
        <taxon>Lewinellaceae</taxon>
        <taxon>Neolewinella</taxon>
    </lineage>
</organism>
<name>A0ABN8FE80_9BACT</name>
<accession>A0ABN8FE80</accession>
<proteinExistence type="predicted"/>